<dbReference type="RefSeq" id="WP_344737547.1">
    <property type="nucleotide sequence ID" value="NZ_BAAAYU010000005.1"/>
</dbReference>
<evidence type="ECO:0000313" key="1">
    <source>
        <dbReference type="EMBL" id="GAA3634227.1"/>
    </source>
</evidence>
<dbReference type="Gene3D" id="1.10.8.1060">
    <property type="entry name" value="Corynebacterium glutamicum thioredoxin-dependent arsenate reductase, N-terminal domain"/>
    <property type="match status" value="1"/>
</dbReference>
<sequence length="84" mass="9389">MSATNPSTEYEALLHVVARLSSRFRSVDEDVVRDIVIEEFIAFDGAWLRHYVPVLVEGRALRRLRSLTGRDSSGRNDETLAAAG</sequence>
<organism evidence="1 2">
    <name type="scientific">Microbacterium awajiense</name>
    <dbReference type="NCBI Taxonomy" id="415214"/>
    <lineage>
        <taxon>Bacteria</taxon>
        <taxon>Bacillati</taxon>
        <taxon>Actinomycetota</taxon>
        <taxon>Actinomycetes</taxon>
        <taxon>Micrococcales</taxon>
        <taxon>Microbacteriaceae</taxon>
        <taxon>Microbacterium</taxon>
    </lineage>
</organism>
<dbReference type="EMBL" id="BAAAYU010000005">
    <property type="protein sequence ID" value="GAA3634227.1"/>
    <property type="molecule type" value="Genomic_DNA"/>
</dbReference>
<evidence type="ECO:0000313" key="2">
    <source>
        <dbReference type="Proteomes" id="UP001501697"/>
    </source>
</evidence>
<dbReference type="Proteomes" id="UP001501697">
    <property type="component" value="Unassembled WGS sequence"/>
</dbReference>
<gene>
    <name evidence="1" type="ORF">GCM10022200_16790</name>
</gene>
<proteinExistence type="predicted"/>
<reference evidence="2" key="1">
    <citation type="journal article" date="2019" name="Int. J. Syst. Evol. Microbiol.">
        <title>The Global Catalogue of Microorganisms (GCM) 10K type strain sequencing project: providing services to taxonomists for standard genome sequencing and annotation.</title>
        <authorList>
            <consortium name="The Broad Institute Genomics Platform"/>
            <consortium name="The Broad Institute Genome Sequencing Center for Infectious Disease"/>
            <person name="Wu L."/>
            <person name="Ma J."/>
        </authorList>
    </citation>
    <scope>NUCLEOTIDE SEQUENCE [LARGE SCALE GENOMIC DNA]</scope>
    <source>
        <strain evidence="2">JCM 16544</strain>
    </source>
</reference>
<protein>
    <submittedName>
        <fullName evidence="1">Uncharacterized protein</fullName>
    </submittedName>
</protein>
<comment type="caution">
    <text evidence="1">The sequence shown here is derived from an EMBL/GenBank/DDBJ whole genome shotgun (WGS) entry which is preliminary data.</text>
</comment>
<name>A0ABP7AKY2_9MICO</name>
<keyword evidence="2" id="KW-1185">Reference proteome</keyword>
<accession>A0ABP7AKY2</accession>
<dbReference type="NCBIfam" id="NF046112">
    <property type="entry name" value="MSMEG_6209_Nter"/>
    <property type="match status" value="1"/>
</dbReference>